<keyword evidence="8 15" id="KW-0408">Iron</keyword>
<feature type="transmembrane region" description="Helical" evidence="15">
    <location>
        <begin position="532"/>
        <end position="553"/>
    </location>
</feature>
<reference evidence="18" key="2">
    <citation type="journal article" date="2020" name="Microorganisms">
        <title>Osmotic Adaptation and Compatible Solute Biosynthesis of Phototrophic Bacteria as Revealed from Genome Analyses.</title>
        <authorList>
            <person name="Imhoff J.F."/>
            <person name="Rahn T."/>
            <person name="Kunzel S."/>
            <person name="Keller A."/>
            <person name="Neulinger S.C."/>
        </authorList>
    </citation>
    <scope>NUCLEOTIDE SEQUENCE</scope>
    <source>
        <strain evidence="18">DSM 11080</strain>
    </source>
</reference>
<dbReference type="Pfam" id="PF07664">
    <property type="entry name" value="FeoB_C"/>
    <property type="match status" value="1"/>
</dbReference>
<keyword evidence="11 15" id="KW-0472">Membrane</keyword>
<name>A0AAJ0XB88_9GAMM</name>
<protein>
    <recommendedName>
        <fullName evidence="12 15">Ferrous iron transport protein B</fullName>
    </recommendedName>
</protein>
<feature type="transmembrane region" description="Helical" evidence="15">
    <location>
        <begin position="442"/>
        <end position="468"/>
    </location>
</feature>
<evidence type="ECO:0000256" key="5">
    <source>
        <dbReference type="ARBA" id="ARBA00022692"/>
    </source>
</evidence>
<dbReference type="PROSITE" id="PS51711">
    <property type="entry name" value="G_FEOB"/>
    <property type="match status" value="1"/>
</dbReference>
<feature type="transmembrane region" description="Helical" evidence="15">
    <location>
        <begin position="807"/>
        <end position="824"/>
    </location>
</feature>
<dbReference type="GO" id="GO:0005525">
    <property type="term" value="F:GTP binding"/>
    <property type="evidence" value="ECO:0007669"/>
    <property type="project" value="UniProtKB-KW"/>
</dbReference>
<feature type="transmembrane region" description="Helical" evidence="15">
    <location>
        <begin position="474"/>
        <end position="493"/>
    </location>
</feature>
<keyword evidence="4 15" id="KW-0410">Iron transport</keyword>
<evidence type="ECO:0000256" key="14">
    <source>
        <dbReference type="PIRSR" id="PIRSR603373-2"/>
    </source>
</evidence>
<feature type="transmembrane region" description="Helical" evidence="15">
    <location>
        <begin position="366"/>
        <end position="383"/>
    </location>
</feature>
<comment type="caution">
    <text evidence="18">The sequence shown here is derived from an EMBL/GenBank/DDBJ whole genome shotgun (WGS) entry which is preliminary data.</text>
</comment>
<dbReference type="InterPro" id="IPR050860">
    <property type="entry name" value="FeoB_GTPase"/>
</dbReference>
<evidence type="ECO:0000256" key="4">
    <source>
        <dbReference type="ARBA" id="ARBA00022496"/>
    </source>
</evidence>
<keyword evidence="3" id="KW-1003">Cell membrane</keyword>
<evidence type="ECO:0000256" key="16">
    <source>
        <dbReference type="SAM" id="Coils"/>
    </source>
</evidence>
<dbReference type="Proteomes" id="UP001296776">
    <property type="component" value="Unassembled WGS sequence"/>
</dbReference>
<evidence type="ECO:0000313" key="19">
    <source>
        <dbReference type="Proteomes" id="UP001296776"/>
    </source>
</evidence>
<keyword evidence="5 15" id="KW-0812">Transmembrane</keyword>
<dbReference type="Pfam" id="PF17910">
    <property type="entry name" value="FeoB_Cyto"/>
    <property type="match status" value="1"/>
</dbReference>
<feature type="binding site" evidence="14">
    <location>
        <position position="27"/>
    </location>
    <ligand>
        <name>Mg(2+)</name>
        <dbReference type="ChEBI" id="CHEBI:18420"/>
        <label>2</label>
    </ligand>
</feature>
<evidence type="ECO:0000256" key="11">
    <source>
        <dbReference type="ARBA" id="ARBA00023136"/>
    </source>
</evidence>
<feature type="transmembrane region" description="Helical" evidence="15">
    <location>
        <begin position="772"/>
        <end position="795"/>
    </location>
</feature>
<evidence type="ECO:0000256" key="3">
    <source>
        <dbReference type="ARBA" id="ARBA00022475"/>
    </source>
</evidence>
<evidence type="ECO:0000256" key="13">
    <source>
        <dbReference type="PIRSR" id="PIRSR603373-1"/>
    </source>
</evidence>
<evidence type="ECO:0000256" key="9">
    <source>
        <dbReference type="ARBA" id="ARBA00023065"/>
    </source>
</evidence>
<sequence length="839" mass="92059">MSKRDGVLVALAGQQNAGKSTLFNVLTGARQHVANYPGVTVDKKHGQYGDEVGTVYTVDLPGTYSLTSFSLEERVAREFLLGDRPDITVNVVDASNLHRSLHLTLQILEMELPSVLALNMMDVAEGRGIQIDQAQLAQRLQVPVVATVGRKGQGRDPLRQTIRAESARQAATPTPPPAPVDYGALEPVIAQVQQRLAPFKAIADLPQRWLALELLEGDTQAVSMLVERLGEVAARPLREEIGALIDAFEQQHGIEISDYVVGCRDRAIERLLEGVVSGAEGGRTTLTERVDRIVLNRWLAPAFLLLTVFAIYQVSIVWGYELTNVTWPFLAKGRELIAGVLPSADFLVDPYLRSLGLWLVDSANTLLNYVPIFLILFACIAIVEDSGYMARIAFILDKVLHRFGLHGQSTLPLILGGVFAGGCAVPGVMATKGIPDTRARMATIFTVPFMNCLAKVPLYTLLLGIFFVEHKSLMMFYISTMTIIFALLVAKLLTKTVLSGQETSPFVMELPHYHLPTVNGVARRSLERTWQYIKKVGTVVLAVAVVVFVLLHLPGLPAERKAHFAQEAEAAIERFEQALAENPYRDLATGDNLVPLVNYYTDYKRAKLTATGAAGSQRVTERFQARNAAFYPLVKRGGDRDARQAARALRKLAHERRALRKQMHEERIRHSVLGTIGRGMEPVTQFAGFDWKINIALLSSFAARESSVATLGVLFQPDEDESASLEERMGDATREGGATALLAVSMILFFALYPPCLATTMMVKVQTGSYKWMLFSIVFPTILGLGVASAVYSIGQAVGATGIEAMSAVYWGAFVLLLIIGLLSDRKASRLLRQRFSEG</sequence>
<dbReference type="SUPFAM" id="SSF52540">
    <property type="entry name" value="P-loop containing nucleoside triphosphate hydrolases"/>
    <property type="match status" value="1"/>
</dbReference>
<keyword evidence="14" id="KW-0479">Metal-binding</keyword>
<feature type="binding site" evidence="13">
    <location>
        <begin position="13"/>
        <end position="20"/>
    </location>
    <ligand>
        <name>GTP</name>
        <dbReference type="ChEBI" id="CHEBI:37565"/>
        <label>1</label>
    </ligand>
</feature>
<evidence type="ECO:0000256" key="12">
    <source>
        <dbReference type="NCBIfam" id="TIGR00437"/>
    </source>
</evidence>
<keyword evidence="6 13" id="KW-0547">Nucleotide-binding</keyword>
<feature type="binding site" evidence="14">
    <location>
        <position position="24"/>
    </location>
    <ligand>
        <name>Mg(2+)</name>
        <dbReference type="ChEBI" id="CHEBI:18420"/>
        <label>2</label>
    </ligand>
</feature>
<evidence type="ECO:0000256" key="10">
    <source>
        <dbReference type="ARBA" id="ARBA00023134"/>
    </source>
</evidence>
<comment type="subcellular location">
    <subcellularLocation>
        <location evidence="15">Cell inner membrane</location>
        <topology evidence="15">Multi-pass membrane protein</topology>
    </subcellularLocation>
    <subcellularLocation>
        <location evidence="1">Cell membrane</location>
        <topology evidence="1">Multi-pass membrane protein</topology>
    </subcellularLocation>
</comment>
<keyword evidence="2 15" id="KW-0813">Transport</keyword>
<evidence type="ECO:0000313" key="18">
    <source>
        <dbReference type="EMBL" id="MBK1706609.1"/>
    </source>
</evidence>
<dbReference type="Pfam" id="PF07670">
    <property type="entry name" value="Gate"/>
    <property type="match status" value="2"/>
</dbReference>
<dbReference type="GO" id="GO:0005886">
    <property type="term" value="C:plasma membrane"/>
    <property type="evidence" value="ECO:0007669"/>
    <property type="project" value="UniProtKB-SubCell"/>
</dbReference>
<feature type="binding site" evidence="14">
    <location>
        <position position="28"/>
    </location>
    <ligand>
        <name>Mg(2+)</name>
        <dbReference type="ChEBI" id="CHEBI:18420"/>
        <label>2</label>
    </ligand>
</feature>
<dbReference type="NCBIfam" id="TIGR00437">
    <property type="entry name" value="feoB"/>
    <property type="match status" value="1"/>
</dbReference>
<evidence type="ECO:0000256" key="8">
    <source>
        <dbReference type="ARBA" id="ARBA00023004"/>
    </source>
</evidence>
<dbReference type="PANTHER" id="PTHR43185">
    <property type="entry name" value="FERROUS IRON TRANSPORT PROTEIN B"/>
    <property type="match status" value="1"/>
</dbReference>
<comment type="similarity">
    <text evidence="15">Belongs to the TRAFAC class TrmE-Era-EngA-EngB-Septin-like GTPase superfamily. FeoB GTPase (TC 9.A.8) family.</text>
</comment>
<dbReference type="InterPro" id="IPR006073">
    <property type="entry name" value="GTP-bd"/>
</dbReference>
<dbReference type="InterPro" id="IPR003373">
    <property type="entry name" value="Fe2_transport_prot-B"/>
</dbReference>
<evidence type="ECO:0000256" key="6">
    <source>
        <dbReference type="ARBA" id="ARBA00022741"/>
    </source>
</evidence>
<dbReference type="Gene3D" id="3.40.50.300">
    <property type="entry name" value="P-loop containing nucleotide triphosphate hydrolases"/>
    <property type="match status" value="1"/>
</dbReference>
<feature type="domain" description="FeoB-type G" evidence="17">
    <location>
        <begin position="6"/>
        <end position="168"/>
    </location>
</feature>
<feature type="coiled-coil region" evidence="16">
    <location>
        <begin position="642"/>
        <end position="669"/>
    </location>
</feature>
<dbReference type="PANTHER" id="PTHR43185:SF1">
    <property type="entry name" value="FE(2+) TRANSPORTER FEOB"/>
    <property type="match status" value="1"/>
</dbReference>
<feature type="binding site" evidence="13">
    <location>
        <begin position="59"/>
        <end position="62"/>
    </location>
    <ligand>
        <name>GTP</name>
        <dbReference type="ChEBI" id="CHEBI:37565"/>
        <label>1</label>
    </ligand>
</feature>
<keyword evidence="16" id="KW-0175">Coiled coil</keyword>
<keyword evidence="10 13" id="KW-0342">GTP-binding</keyword>
<dbReference type="GO" id="GO:0015093">
    <property type="term" value="F:ferrous iron transmembrane transporter activity"/>
    <property type="evidence" value="ECO:0007669"/>
    <property type="project" value="UniProtKB-UniRule"/>
</dbReference>
<keyword evidence="7 15" id="KW-1133">Transmembrane helix</keyword>
<dbReference type="InterPro" id="IPR027417">
    <property type="entry name" value="P-loop_NTPase"/>
</dbReference>
<keyword evidence="9" id="KW-0406">Ion transport</keyword>
<proteinExistence type="inferred from homology"/>
<evidence type="ECO:0000259" key="17">
    <source>
        <dbReference type="PROSITE" id="PS51711"/>
    </source>
</evidence>
<feature type="transmembrane region" description="Helical" evidence="15">
    <location>
        <begin position="298"/>
        <end position="320"/>
    </location>
</feature>
<dbReference type="PRINTS" id="PR00326">
    <property type="entry name" value="GTP1OBG"/>
</dbReference>
<dbReference type="InterPro" id="IPR011640">
    <property type="entry name" value="Fe2_transport_prot_B_C"/>
</dbReference>
<keyword evidence="19" id="KW-1185">Reference proteome</keyword>
<evidence type="ECO:0000256" key="7">
    <source>
        <dbReference type="ARBA" id="ARBA00022989"/>
    </source>
</evidence>
<keyword evidence="14" id="KW-0460">Magnesium</keyword>
<dbReference type="EMBL" id="NRSJ01000045">
    <property type="protein sequence ID" value="MBK1706609.1"/>
    <property type="molecule type" value="Genomic_DNA"/>
</dbReference>
<evidence type="ECO:0000256" key="1">
    <source>
        <dbReference type="ARBA" id="ARBA00004651"/>
    </source>
</evidence>
<dbReference type="Gene3D" id="1.10.287.1770">
    <property type="match status" value="1"/>
</dbReference>
<feature type="binding site" evidence="13">
    <location>
        <begin position="38"/>
        <end position="42"/>
    </location>
    <ligand>
        <name>GTP</name>
        <dbReference type="ChEBI" id="CHEBI:37565"/>
        <label>1</label>
    </ligand>
</feature>
<dbReference type="RefSeq" id="WP_200348063.1">
    <property type="nucleotide sequence ID" value="NZ_NRSJ01000045.1"/>
</dbReference>
<dbReference type="CDD" id="cd01879">
    <property type="entry name" value="FeoB"/>
    <property type="match status" value="1"/>
</dbReference>
<evidence type="ECO:0000256" key="15">
    <source>
        <dbReference type="RuleBase" id="RU362098"/>
    </source>
</evidence>
<dbReference type="InterPro" id="IPR030389">
    <property type="entry name" value="G_FEOB_dom"/>
</dbReference>
<reference evidence="18" key="1">
    <citation type="submission" date="2017-08" db="EMBL/GenBank/DDBJ databases">
        <authorList>
            <person name="Imhoff J.F."/>
            <person name="Rahn T."/>
            <person name="Kuenzel S."/>
            <person name="Neulinger S.C."/>
        </authorList>
    </citation>
    <scope>NUCLEOTIDE SEQUENCE</scope>
    <source>
        <strain evidence="18">DSM 11080</strain>
    </source>
</reference>
<accession>A0AAJ0XB88</accession>
<dbReference type="GO" id="GO:0046872">
    <property type="term" value="F:metal ion binding"/>
    <property type="evidence" value="ECO:0007669"/>
    <property type="project" value="UniProtKB-KW"/>
</dbReference>
<dbReference type="Pfam" id="PF02421">
    <property type="entry name" value="FeoB_N"/>
    <property type="match status" value="1"/>
</dbReference>
<organism evidence="18 19">
    <name type="scientific">Halochromatium glycolicum</name>
    <dbReference type="NCBI Taxonomy" id="85075"/>
    <lineage>
        <taxon>Bacteria</taxon>
        <taxon>Pseudomonadati</taxon>
        <taxon>Pseudomonadota</taxon>
        <taxon>Gammaproteobacteria</taxon>
        <taxon>Chromatiales</taxon>
        <taxon>Chromatiaceae</taxon>
        <taxon>Halochromatium</taxon>
    </lineage>
</organism>
<feature type="transmembrane region" description="Helical" evidence="15">
    <location>
        <begin position="738"/>
        <end position="760"/>
    </location>
</feature>
<dbReference type="InterPro" id="IPR041069">
    <property type="entry name" value="FeoB_Cyto"/>
</dbReference>
<dbReference type="AlphaFoldDB" id="A0AAJ0XB88"/>
<feature type="binding site" evidence="13">
    <location>
        <begin position="119"/>
        <end position="122"/>
    </location>
    <ligand>
        <name>GTP</name>
        <dbReference type="ChEBI" id="CHEBI:37565"/>
        <label>1</label>
    </ligand>
</feature>
<evidence type="ECO:0000256" key="2">
    <source>
        <dbReference type="ARBA" id="ARBA00022448"/>
    </source>
</evidence>
<dbReference type="InterPro" id="IPR011642">
    <property type="entry name" value="Gate_dom"/>
</dbReference>
<gene>
    <name evidence="18" type="primary">feoB</name>
    <name evidence="18" type="ORF">CKO40_19180</name>
</gene>
<comment type="function">
    <text evidence="15">Probable transporter of a GTP-driven Fe(2+) uptake system.</text>
</comment>